<evidence type="ECO:0000313" key="3">
    <source>
        <dbReference type="Proteomes" id="UP000016922"/>
    </source>
</evidence>
<dbReference type="eggNOG" id="ENOG502SIXF">
    <property type="taxonomic scope" value="Eukaryota"/>
</dbReference>
<dbReference type="OrthoDB" id="5125733at2759"/>
<dbReference type="Proteomes" id="UP000016922">
    <property type="component" value="Unassembled WGS sequence"/>
</dbReference>
<dbReference type="InterPro" id="IPR010730">
    <property type="entry name" value="HET"/>
</dbReference>
<name>S3D7F0_GLAL2</name>
<organism evidence="2 3">
    <name type="scientific">Glarea lozoyensis (strain ATCC 20868 / MF5171)</name>
    <dbReference type="NCBI Taxonomy" id="1116229"/>
    <lineage>
        <taxon>Eukaryota</taxon>
        <taxon>Fungi</taxon>
        <taxon>Dikarya</taxon>
        <taxon>Ascomycota</taxon>
        <taxon>Pezizomycotina</taxon>
        <taxon>Leotiomycetes</taxon>
        <taxon>Helotiales</taxon>
        <taxon>Helotiaceae</taxon>
        <taxon>Glarea</taxon>
    </lineage>
</organism>
<dbReference type="KEGG" id="glz:GLAREA_04727"/>
<dbReference type="HOGENOM" id="CLU_002639_5_3_1"/>
<accession>S3D7F0</accession>
<dbReference type="EMBL" id="KE145369">
    <property type="protein sequence ID" value="EPE27936.1"/>
    <property type="molecule type" value="Genomic_DNA"/>
</dbReference>
<dbReference type="GeneID" id="19463782"/>
<dbReference type="AlphaFoldDB" id="S3D7F0"/>
<dbReference type="OMA" id="QIFWECF"/>
<protein>
    <submittedName>
        <fullName evidence="2">Heterokaryon incompatibility protein</fullName>
    </submittedName>
</protein>
<dbReference type="STRING" id="1116229.S3D7F0"/>
<reference evidence="2 3" key="1">
    <citation type="journal article" date="2013" name="BMC Genomics">
        <title>Genomics-driven discovery of the pneumocandin biosynthetic gene cluster in the fungus Glarea lozoyensis.</title>
        <authorList>
            <person name="Chen L."/>
            <person name="Yue Q."/>
            <person name="Zhang X."/>
            <person name="Xiang M."/>
            <person name="Wang C."/>
            <person name="Li S."/>
            <person name="Che Y."/>
            <person name="Ortiz-Lopez F.J."/>
            <person name="Bills G.F."/>
            <person name="Liu X."/>
            <person name="An Z."/>
        </authorList>
    </citation>
    <scope>NUCLEOTIDE SEQUENCE [LARGE SCALE GENOMIC DNA]</scope>
    <source>
        <strain evidence="3">ATCC 20868 / MF5171</strain>
    </source>
</reference>
<proteinExistence type="predicted"/>
<sequence length="536" mass="60778">MSLQLLGSKSKKKFLFANISPSTSSFASLSLAYQWYISCRACHKQCNRLVKRPRWMPTRLLDIGVEGDANWKLHVQSQDGCISPNYVTLSYRWGSSPTPMLTQSTITEFRRGRPICDLPQTFKDAIVVARRFSIRYLWIDSLCIVQDSQEDWEMESSMMRDVYANSSCNIAATASVDPQGGLFRPRRQVDVQPGVIKLSTINSTEQPFLVYDKSYWDRHVSRSVLHRRGWVFQERLLAPRVLHFTKTQIFWECFRDQKCEGFPLGTFVDWPLKNFEALFEPRQRPLSLFAFSTWNDLVEAYSKCALTRPEDKLVALSGLARLFQDMTGDEYLAGLWRSRLPESLGWRVYTPTTKLSSDYRAPSWSWASVDGQVWPGGVGSVDTQLITVKEAQVTHSGFDSTGQVLDGFIIVEGLLVQTTYHRTGKRGPTCQLTTADEEISANVWKDALDTRFEDGSEMHCLALNGTPDYSGDSRCGYRLIGLILEPVAGPSGDYARIGHFDIDKIDDIEKFGISVDKEDFLVAQINPDQLSTVKII</sequence>
<evidence type="ECO:0000313" key="2">
    <source>
        <dbReference type="EMBL" id="EPE27936.1"/>
    </source>
</evidence>
<dbReference type="Pfam" id="PF06985">
    <property type="entry name" value="HET"/>
    <property type="match status" value="1"/>
</dbReference>
<feature type="domain" description="Heterokaryon incompatibility" evidence="1">
    <location>
        <begin position="86"/>
        <end position="234"/>
    </location>
</feature>
<evidence type="ECO:0000259" key="1">
    <source>
        <dbReference type="Pfam" id="PF06985"/>
    </source>
</evidence>
<keyword evidence="3" id="KW-1185">Reference proteome</keyword>
<gene>
    <name evidence="2" type="ORF">GLAREA_04727</name>
</gene>
<dbReference type="PANTHER" id="PTHR33112">
    <property type="entry name" value="DOMAIN PROTEIN, PUTATIVE-RELATED"/>
    <property type="match status" value="1"/>
</dbReference>
<dbReference type="PANTHER" id="PTHR33112:SF10">
    <property type="entry name" value="TOL"/>
    <property type="match status" value="1"/>
</dbReference>
<dbReference type="RefSeq" id="XP_008085295.1">
    <property type="nucleotide sequence ID" value="XM_008087104.1"/>
</dbReference>